<keyword evidence="1" id="KW-0732">Signal</keyword>
<dbReference type="PATRIC" id="fig|512763.3.peg.1209"/>
<accession>A0A0N7HW82</accession>
<dbReference type="KEGG" id="rti:DC20_05455"/>
<evidence type="ECO:0000313" key="3">
    <source>
        <dbReference type="Proteomes" id="UP000061382"/>
    </source>
</evidence>
<proteinExistence type="predicted"/>
<dbReference type="PROSITE" id="PS51257">
    <property type="entry name" value="PROKAR_LIPOPROTEIN"/>
    <property type="match status" value="1"/>
</dbReference>
<dbReference type="RefSeq" id="WP_062542904.1">
    <property type="nucleotide sequence ID" value="NZ_CP012643.1"/>
</dbReference>
<keyword evidence="3" id="KW-1185">Reference proteome</keyword>
<feature type="signal peptide" evidence="1">
    <location>
        <begin position="1"/>
        <end position="23"/>
    </location>
</feature>
<protein>
    <recommendedName>
        <fullName evidence="4">Lipoprotein</fullName>
    </recommendedName>
</protein>
<evidence type="ECO:0000256" key="1">
    <source>
        <dbReference type="SAM" id="SignalP"/>
    </source>
</evidence>
<dbReference type="EMBL" id="CP012643">
    <property type="protein sequence ID" value="ALI98520.1"/>
    <property type="molecule type" value="Genomic_DNA"/>
</dbReference>
<dbReference type="Proteomes" id="UP000061382">
    <property type="component" value="Chromosome"/>
</dbReference>
<name>A0A0N7HW82_9BACT</name>
<sequence length="179" mass="19915">MRFTFTSFLLCLLLIAGLSGCGAELIDDPIMTAVVNGRPFTACRGSGKNIALPKDNVTITYDIDKRLLIKGSDSCKDTIRQIHLDIRDVQGPGTYLIDHPENLGGNSLGNNGSLKFPYFHPPTLRGNLTTSSQHTGRFILTKFDEKNRRLSATFEMDVYEPNSGFLYRIREGKLQDAPF</sequence>
<organism evidence="2 3">
    <name type="scientific">Rufibacter tibetensis</name>
    <dbReference type="NCBI Taxonomy" id="512763"/>
    <lineage>
        <taxon>Bacteria</taxon>
        <taxon>Pseudomonadati</taxon>
        <taxon>Bacteroidota</taxon>
        <taxon>Cytophagia</taxon>
        <taxon>Cytophagales</taxon>
        <taxon>Hymenobacteraceae</taxon>
        <taxon>Rufibacter</taxon>
    </lineage>
</organism>
<gene>
    <name evidence="2" type="ORF">DC20_05455</name>
</gene>
<evidence type="ECO:0008006" key="4">
    <source>
        <dbReference type="Google" id="ProtNLM"/>
    </source>
</evidence>
<dbReference type="AlphaFoldDB" id="A0A0N7HW82"/>
<reference evidence="2 3" key="1">
    <citation type="submission" date="2015-08" db="EMBL/GenBank/DDBJ databases">
        <title>Complete genome sequence of Rufibacter tibetensis strain 1351t, a radiation-resistant bacterium from tibet plateau.</title>
        <authorList>
            <person name="Dai J."/>
        </authorList>
    </citation>
    <scope>NUCLEOTIDE SEQUENCE [LARGE SCALE GENOMIC DNA]</scope>
    <source>
        <strain evidence="2 3">1351</strain>
    </source>
</reference>
<feature type="chain" id="PRO_5006012709" description="Lipoprotein" evidence="1">
    <location>
        <begin position="24"/>
        <end position="179"/>
    </location>
</feature>
<evidence type="ECO:0000313" key="2">
    <source>
        <dbReference type="EMBL" id="ALI98520.1"/>
    </source>
</evidence>
<dbReference type="OrthoDB" id="893477at2"/>